<name>A0A068Z2L1_9GAMM</name>
<dbReference type="GO" id="GO:0009404">
    <property type="term" value="P:toxin metabolic process"/>
    <property type="evidence" value="ECO:0007669"/>
    <property type="project" value="UniProtKB-UniRule"/>
</dbReference>
<dbReference type="EMBL" id="CP050855">
    <property type="protein sequence ID" value="QLH62818.1"/>
    <property type="molecule type" value="Genomic_DNA"/>
</dbReference>
<dbReference type="AlphaFoldDB" id="A0A068Z2L1"/>
<dbReference type="Pfam" id="PF02794">
    <property type="entry name" value="HlyC"/>
    <property type="match status" value="1"/>
</dbReference>
<dbReference type="EC" id="2.3.1.-" evidence="2"/>
<evidence type="ECO:0000256" key="2">
    <source>
        <dbReference type="RuleBase" id="RU368102"/>
    </source>
</evidence>
<dbReference type="GO" id="GO:0016746">
    <property type="term" value="F:acyltransferase activity"/>
    <property type="evidence" value="ECO:0007669"/>
    <property type="project" value="UniProtKB-UniRule"/>
</dbReference>
<organism evidence="3 4">
    <name type="scientific">Serratia symbiotica</name>
    <dbReference type="NCBI Taxonomy" id="138074"/>
    <lineage>
        <taxon>Bacteria</taxon>
        <taxon>Pseudomonadati</taxon>
        <taxon>Pseudomonadota</taxon>
        <taxon>Gammaproteobacteria</taxon>
        <taxon>Enterobacterales</taxon>
        <taxon>Yersiniaceae</taxon>
        <taxon>Serratia</taxon>
    </lineage>
</organism>
<evidence type="ECO:0000256" key="1">
    <source>
        <dbReference type="ARBA" id="ARBA00005686"/>
    </source>
</evidence>
<gene>
    <name evidence="3" type="ORF">SYMBAF_07600</name>
</gene>
<reference evidence="3 4" key="1">
    <citation type="journal article" date="2014" name="Genome Announc.">
        <title>Whole-Genome Sequence of Serratia symbiotica Strain CWBI-2.3T, a Free-Living Symbiont of the Black Bean Aphid Aphis fabae.</title>
        <authorList>
            <person name="Foray V."/>
            <person name="Grigorescu A.S."/>
            <person name="Sabri A."/>
            <person name="Haubruge E."/>
            <person name="Lognay G."/>
            <person name="Francis F."/>
            <person name="Fauconnier M.L."/>
            <person name="Hance T."/>
            <person name="Thonart P."/>
        </authorList>
    </citation>
    <scope>NUCLEOTIDE SEQUENCE [LARGE SCALE GENOMIC DNA]</scope>
    <source>
        <strain evidence="3">CWBI-2.3</strain>
    </source>
</reference>
<dbReference type="STRING" id="138074.SYMBAF_50076"/>
<dbReference type="InterPro" id="IPR003996">
    <property type="entry name" value="RTX_toxin-activating_protC_bac"/>
</dbReference>
<comment type="subcellular location">
    <subcellularLocation>
        <location evidence="2">Cytoplasm</location>
    </subcellularLocation>
</comment>
<dbReference type="GeneID" id="93736364"/>
<dbReference type="GO" id="GO:0005737">
    <property type="term" value="C:cytoplasm"/>
    <property type="evidence" value="ECO:0007669"/>
    <property type="project" value="UniProtKB-SubCell"/>
</dbReference>
<dbReference type="PRINTS" id="PR01489">
    <property type="entry name" value="RTXTOXINC"/>
</dbReference>
<accession>A0A068Z2L1</accession>
<comment type="similarity">
    <text evidence="1 2">Belongs to the RTX toxin acyltransferase family.</text>
</comment>
<evidence type="ECO:0000313" key="3">
    <source>
        <dbReference type="EMBL" id="QLH62818.1"/>
    </source>
</evidence>
<keyword evidence="2 3" id="KW-0012">Acyltransferase</keyword>
<comment type="function">
    <text evidence="2">Involved in fatty acylation of protoxin at internal lysine residues, thereby converting it to the active toxin.</text>
</comment>
<sequence length="184" mass="21457">MQIGTYDVHAPLILGGDRSEAEVLGAAVWLWMHSSQHRDFPLYTLPTVLLPIIKHQHYMLVSRDANPLFFISWMWLNDQAEQRYLTSAEVQIREGDWASGNRLWIRDCIAPFGEIRAMSRLVTETLFPEHCFRSLYHRGAQRGKRVMNFKGDQVSHQQARAWRMAHPLSVSLPEYPQDRSRMLP</sequence>
<proteinExistence type="inferred from homology"/>
<dbReference type="Proteomes" id="UP000042738">
    <property type="component" value="Chromosome"/>
</dbReference>
<keyword evidence="2 3" id="KW-0808">Transferase</keyword>
<keyword evidence="2" id="KW-0963">Cytoplasm</keyword>
<dbReference type="GO" id="GO:0031640">
    <property type="term" value="P:killing of cells of another organism"/>
    <property type="evidence" value="ECO:0007669"/>
    <property type="project" value="UniProtKB-KW"/>
</dbReference>
<keyword evidence="2" id="KW-0204">Cytolysis</keyword>
<evidence type="ECO:0000313" key="4">
    <source>
        <dbReference type="Proteomes" id="UP000042738"/>
    </source>
</evidence>
<protein>
    <recommendedName>
        <fullName evidence="2">RTX toxin-activating lysine-acyltransferase</fullName>
        <ecNumber evidence="2">2.3.1.-</ecNumber>
    </recommendedName>
</protein>
<dbReference type="RefSeq" id="WP_040265639.1">
    <property type="nucleotide sequence ID" value="NZ_CP050855.1"/>
</dbReference>